<dbReference type="CDD" id="cd00340">
    <property type="entry name" value="GSH_Peroxidase"/>
    <property type="match status" value="1"/>
</dbReference>
<keyword evidence="2 8" id="KW-0575">Peroxidase</keyword>
<dbReference type="InterPro" id="IPR029759">
    <property type="entry name" value="GPX_AS"/>
</dbReference>
<evidence type="ECO:0000256" key="8">
    <source>
        <dbReference type="RuleBase" id="RU000499"/>
    </source>
</evidence>
<comment type="caution">
    <text evidence="10">The sequence shown here is derived from an EMBL/GenBank/DDBJ whole genome shotgun (WGS) entry which is preliminary data.</text>
</comment>
<reference evidence="11" key="1">
    <citation type="journal article" date="2016" name="Genome Announc.">
        <title>Genome sequences of three species of Hanseniaspora isolated from spontaneous wine fermentations.</title>
        <authorList>
            <person name="Sternes P.R."/>
            <person name="Lee D."/>
            <person name="Kutyna D.R."/>
            <person name="Borneman A.R."/>
        </authorList>
    </citation>
    <scope>NUCLEOTIDE SEQUENCE [LARGE SCALE GENOMIC DNA]</scope>
    <source>
        <strain evidence="11">AWRI3579</strain>
    </source>
</reference>
<evidence type="ECO:0000256" key="1">
    <source>
        <dbReference type="ARBA" id="ARBA00006926"/>
    </source>
</evidence>
<feature type="domain" description="Thioredoxin" evidence="9">
    <location>
        <begin position="1"/>
        <end position="161"/>
    </location>
</feature>
<dbReference type="PROSITE" id="PS51352">
    <property type="entry name" value="THIOREDOXIN_2"/>
    <property type="match status" value="1"/>
</dbReference>
<dbReference type="FunFam" id="3.40.30.10:FF:000010">
    <property type="entry name" value="Glutathione peroxidase"/>
    <property type="match status" value="1"/>
</dbReference>
<dbReference type="PROSITE" id="PS51355">
    <property type="entry name" value="GLUTATHIONE_PEROXID_3"/>
    <property type="match status" value="1"/>
</dbReference>
<comment type="catalytic activity">
    <reaction evidence="6">
        <text>a hydroperoxide + [thioredoxin]-dithiol = an alcohol + [thioredoxin]-disulfide + H2O</text>
        <dbReference type="Rhea" id="RHEA:62620"/>
        <dbReference type="Rhea" id="RHEA-COMP:10698"/>
        <dbReference type="Rhea" id="RHEA-COMP:10700"/>
        <dbReference type="ChEBI" id="CHEBI:15377"/>
        <dbReference type="ChEBI" id="CHEBI:29950"/>
        <dbReference type="ChEBI" id="CHEBI:30879"/>
        <dbReference type="ChEBI" id="CHEBI:35924"/>
        <dbReference type="ChEBI" id="CHEBI:50058"/>
        <dbReference type="EC" id="1.11.1.24"/>
    </reaction>
</comment>
<evidence type="ECO:0000256" key="5">
    <source>
        <dbReference type="ARBA" id="ARBA00023284"/>
    </source>
</evidence>
<keyword evidence="5" id="KW-0676">Redox-active center</keyword>
<evidence type="ECO:0000256" key="7">
    <source>
        <dbReference type="PIRSR" id="PIRSR000303-1"/>
    </source>
</evidence>
<keyword evidence="3" id="KW-0049">Antioxidant</keyword>
<dbReference type="PIRSF" id="PIRSF000303">
    <property type="entry name" value="Glutathion_perox"/>
    <property type="match status" value="1"/>
</dbReference>
<comment type="similarity">
    <text evidence="1 8">Belongs to the glutathione peroxidase family.</text>
</comment>
<dbReference type="GO" id="GO:0047066">
    <property type="term" value="F:phospholipid-hydroperoxide glutathione peroxidase activity"/>
    <property type="evidence" value="ECO:0007669"/>
    <property type="project" value="UniProtKB-ARBA"/>
</dbReference>
<accession>A0A1E5REN4</accession>
<proteinExistence type="inferred from homology"/>
<dbReference type="Gene3D" id="3.40.30.10">
    <property type="entry name" value="Glutaredoxin"/>
    <property type="match status" value="1"/>
</dbReference>
<evidence type="ECO:0000256" key="2">
    <source>
        <dbReference type="ARBA" id="ARBA00022559"/>
    </source>
</evidence>
<keyword evidence="4 8" id="KW-0560">Oxidoreductase</keyword>
<dbReference type="PROSITE" id="PS00460">
    <property type="entry name" value="GLUTATHIONE_PEROXID_1"/>
    <property type="match status" value="1"/>
</dbReference>
<dbReference type="EMBL" id="LPNM01000007">
    <property type="protein sequence ID" value="OEJ85360.1"/>
    <property type="molecule type" value="Genomic_DNA"/>
</dbReference>
<dbReference type="PRINTS" id="PR01011">
    <property type="entry name" value="GLUTPROXDASE"/>
</dbReference>
<dbReference type="GO" id="GO:0004602">
    <property type="term" value="F:glutathione peroxidase activity"/>
    <property type="evidence" value="ECO:0007669"/>
    <property type="project" value="UniProtKB-ARBA"/>
</dbReference>
<dbReference type="SUPFAM" id="SSF52833">
    <property type="entry name" value="Thioredoxin-like"/>
    <property type="match status" value="1"/>
</dbReference>
<keyword evidence="11" id="KW-1185">Reference proteome</keyword>
<evidence type="ECO:0000256" key="3">
    <source>
        <dbReference type="ARBA" id="ARBA00022862"/>
    </source>
</evidence>
<feature type="active site" evidence="7">
    <location>
        <position position="36"/>
    </location>
</feature>
<dbReference type="PANTHER" id="PTHR11592:SF78">
    <property type="entry name" value="GLUTATHIONE PEROXIDASE"/>
    <property type="match status" value="1"/>
</dbReference>
<dbReference type="STRING" id="56408.A0A1E5REN4"/>
<dbReference type="InterPro" id="IPR036249">
    <property type="entry name" value="Thioredoxin-like_sf"/>
</dbReference>
<dbReference type="Pfam" id="PF00255">
    <property type="entry name" value="GSHPx"/>
    <property type="match status" value="1"/>
</dbReference>
<organism evidence="10 11">
    <name type="scientific">Hanseniaspora osmophila</name>
    <dbReference type="NCBI Taxonomy" id="56408"/>
    <lineage>
        <taxon>Eukaryota</taxon>
        <taxon>Fungi</taxon>
        <taxon>Dikarya</taxon>
        <taxon>Ascomycota</taxon>
        <taxon>Saccharomycotina</taxon>
        <taxon>Saccharomycetes</taxon>
        <taxon>Saccharomycodales</taxon>
        <taxon>Saccharomycodaceae</taxon>
        <taxon>Hanseniaspora</taxon>
    </lineage>
</organism>
<sequence>MSKFYALKAQTKSGADFPFSDLKGKVVIIVNTATKCGLTQSGLSGLEELYKKYHADGLEIIGFPCNQFLNQNPETDEEGENFCKLNYGVTFPFMKKCEVNGPNTHPVFDYLKNEKPGIFGLTRIKWNFTKFLIDKEGNVVERYSPSTNPAKLEPKIKELLKA</sequence>
<dbReference type="Proteomes" id="UP000095728">
    <property type="component" value="Unassembled WGS sequence"/>
</dbReference>
<dbReference type="PANTHER" id="PTHR11592">
    <property type="entry name" value="GLUTATHIONE PEROXIDASE"/>
    <property type="match status" value="1"/>
</dbReference>
<evidence type="ECO:0000313" key="10">
    <source>
        <dbReference type="EMBL" id="OEJ85360.1"/>
    </source>
</evidence>
<dbReference type="InterPro" id="IPR000889">
    <property type="entry name" value="Glutathione_peroxidase"/>
</dbReference>
<protein>
    <recommendedName>
        <fullName evidence="8">Glutathione peroxidase</fullName>
    </recommendedName>
</protein>
<dbReference type="AlphaFoldDB" id="A0A1E5REN4"/>
<dbReference type="GO" id="GO:0140824">
    <property type="term" value="F:thioredoxin-dependent peroxiredoxin activity"/>
    <property type="evidence" value="ECO:0007669"/>
    <property type="project" value="UniProtKB-EC"/>
</dbReference>
<gene>
    <name evidence="10" type="ORF">AWRI3579_g2351</name>
</gene>
<dbReference type="InterPro" id="IPR013766">
    <property type="entry name" value="Thioredoxin_domain"/>
</dbReference>
<evidence type="ECO:0000256" key="4">
    <source>
        <dbReference type="ARBA" id="ARBA00023002"/>
    </source>
</evidence>
<dbReference type="OrthoDB" id="446890at2759"/>
<dbReference type="PROSITE" id="PS00763">
    <property type="entry name" value="GLUTATHIONE_PEROXID_2"/>
    <property type="match status" value="1"/>
</dbReference>
<dbReference type="InParanoid" id="A0A1E5REN4"/>
<evidence type="ECO:0000313" key="11">
    <source>
        <dbReference type="Proteomes" id="UP000095728"/>
    </source>
</evidence>
<evidence type="ECO:0000256" key="6">
    <source>
        <dbReference type="ARBA" id="ARBA00049091"/>
    </source>
</evidence>
<evidence type="ECO:0000259" key="9">
    <source>
        <dbReference type="PROSITE" id="PS51352"/>
    </source>
</evidence>
<dbReference type="InterPro" id="IPR029760">
    <property type="entry name" value="GPX_CS"/>
</dbReference>
<name>A0A1E5REN4_9ASCO</name>
<dbReference type="GO" id="GO:0034599">
    <property type="term" value="P:cellular response to oxidative stress"/>
    <property type="evidence" value="ECO:0007669"/>
    <property type="project" value="TreeGrafter"/>
</dbReference>